<feature type="compositionally biased region" description="Basic residues" evidence="1">
    <location>
        <begin position="1"/>
        <end position="12"/>
    </location>
</feature>
<reference evidence="2" key="1">
    <citation type="submission" date="2019-09" db="EMBL/GenBank/DDBJ databases">
        <authorList>
            <person name="Hjerde E."/>
        </authorList>
    </citation>
    <scope>NUCLEOTIDE SEQUENCE</scope>
    <source>
        <strain evidence="2">06/09/160</strain>
    </source>
</reference>
<proteinExistence type="predicted"/>
<evidence type="ECO:0000313" key="2">
    <source>
        <dbReference type="EMBL" id="VVV04444.1"/>
    </source>
</evidence>
<name>A0A5Q4ZPS2_9GAMM</name>
<gene>
    <name evidence="2" type="ORF">AW0309160_01839</name>
</gene>
<evidence type="ECO:0008006" key="3">
    <source>
        <dbReference type="Google" id="ProtNLM"/>
    </source>
</evidence>
<evidence type="ECO:0000256" key="1">
    <source>
        <dbReference type="SAM" id="MobiDB-lite"/>
    </source>
</evidence>
<organism evidence="2">
    <name type="scientific">Aliivibrio wodanis</name>
    <dbReference type="NCBI Taxonomy" id="80852"/>
    <lineage>
        <taxon>Bacteria</taxon>
        <taxon>Pseudomonadati</taxon>
        <taxon>Pseudomonadota</taxon>
        <taxon>Gammaproteobacteria</taxon>
        <taxon>Vibrionales</taxon>
        <taxon>Vibrionaceae</taxon>
        <taxon>Aliivibrio</taxon>
    </lineage>
</organism>
<dbReference type="AlphaFoldDB" id="A0A5Q4ZPS2"/>
<accession>A0A5Q4ZPS2</accession>
<feature type="region of interest" description="Disordered" evidence="1">
    <location>
        <begin position="1"/>
        <end position="29"/>
    </location>
</feature>
<dbReference type="EMBL" id="LR721750">
    <property type="protein sequence ID" value="VVV04444.1"/>
    <property type="molecule type" value="Genomic_DNA"/>
</dbReference>
<sequence>MKKTKRSKRRVKQALTNIEGGKGGATKEQAKALKQEGFRVFARRINPNAQVGKMKAPTMRWVQQNLSAEQAGLILRAMRGKAPAEAWETKTPARPFLQIDKKQMRKIAKEELNAR</sequence>
<protein>
    <recommendedName>
        <fullName evidence="3">Phage protein</fullName>
    </recommendedName>
</protein>